<organism evidence="7 8">
    <name type="scientific">Nakaseomyces bracarensis</name>
    <dbReference type="NCBI Taxonomy" id="273131"/>
    <lineage>
        <taxon>Eukaryota</taxon>
        <taxon>Fungi</taxon>
        <taxon>Dikarya</taxon>
        <taxon>Ascomycota</taxon>
        <taxon>Saccharomycotina</taxon>
        <taxon>Saccharomycetes</taxon>
        <taxon>Saccharomycetales</taxon>
        <taxon>Saccharomycetaceae</taxon>
        <taxon>Nakaseomyces</taxon>
    </lineage>
</organism>
<comment type="caution">
    <text evidence="7">The sequence shown here is derived from an EMBL/GenBank/DDBJ whole genome shotgun (WGS) entry which is preliminary data.</text>
</comment>
<evidence type="ECO:0000256" key="1">
    <source>
        <dbReference type="ARBA" id="ARBA00004374"/>
    </source>
</evidence>
<comment type="subcellular location">
    <subcellularLocation>
        <location evidence="1">Mitochondrion outer membrane</location>
        <topology evidence="1">Multi-pass membrane protein</topology>
    </subcellularLocation>
</comment>
<gene>
    <name evidence="7" type="ORF">RNJ44_02229</name>
</gene>
<dbReference type="EMBL" id="JBEVYD010000012">
    <property type="protein sequence ID" value="KAL3229142.1"/>
    <property type="molecule type" value="Genomic_DNA"/>
</dbReference>
<keyword evidence="4" id="KW-0812">Transmembrane</keyword>
<dbReference type="Proteomes" id="UP001623330">
    <property type="component" value="Unassembled WGS sequence"/>
</dbReference>
<dbReference type="PANTHER" id="PTHR12815">
    <property type="entry name" value="SORTING AND ASSEMBLY MACHINERY SAMM50 PROTEIN FAMILY MEMBER"/>
    <property type="match status" value="1"/>
</dbReference>
<evidence type="ECO:0000256" key="2">
    <source>
        <dbReference type="ARBA" id="ARBA00010913"/>
    </source>
</evidence>
<dbReference type="PANTHER" id="PTHR12815:SF18">
    <property type="entry name" value="SORTING AND ASSEMBLY MACHINERY COMPONENT 50 HOMOLOG"/>
    <property type="match status" value="1"/>
</dbReference>
<evidence type="ECO:0000313" key="8">
    <source>
        <dbReference type="Proteomes" id="UP001623330"/>
    </source>
</evidence>
<evidence type="ECO:0000256" key="3">
    <source>
        <dbReference type="ARBA" id="ARBA00022452"/>
    </source>
</evidence>
<evidence type="ECO:0000313" key="7">
    <source>
        <dbReference type="EMBL" id="KAL3229142.1"/>
    </source>
</evidence>
<dbReference type="InterPro" id="IPR039910">
    <property type="entry name" value="D15-like"/>
</dbReference>
<evidence type="ECO:0000259" key="6">
    <source>
        <dbReference type="Pfam" id="PF01103"/>
    </source>
</evidence>
<dbReference type="Gene3D" id="2.40.160.50">
    <property type="entry name" value="membrane protein fhac: a member of the omp85/tpsb transporter family"/>
    <property type="match status" value="1"/>
</dbReference>
<dbReference type="InterPro" id="IPR000184">
    <property type="entry name" value="Bac_surfAg_D15"/>
</dbReference>
<evidence type="ECO:0000256" key="5">
    <source>
        <dbReference type="ARBA" id="ARBA00023136"/>
    </source>
</evidence>
<reference evidence="7 8" key="1">
    <citation type="submission" date="2024-05" db="EMBL/GenBank/DDBJ databases">
        <title>Long read based assembly of the Candida bracarensis genome reveals expanded adhesin content.</title>
        <authorList>
            <person name="Marcet-Houben M."/>
            <person name="Ksiezopolska E."/>
            <person name="Gabaldon T."/>
        </authorList>
    </citation>
    <scope>NUCLEOTIDE SEQUENCE [LARGE SCALE GENOMIC DNA]</scope>
    <source>
        <strain evidence="7 8">CBM6</strain>
    </source>
</reference>
<proteinExistence type="inferred from homology"/>
<name>A0ABR4NMU2_9SACH</name>
<comment type="similarity">
    <text evidence="2">Belongs to the SAM50/omp85 family.</text>
</comment>
<keyword evidence="5" id="KW-0472">Membrane</keyword>
<feature type="domain" description="Bacterial surface antigen (D15)" evidence="6">
    <location>
        <begin position="145"/>
        <end position="460"/>
    </location>
</feature>
<sequence>MDATSEELEAQIQKFQDFQNGLLNKNLDTPISVVGVVSNGTETIKSHTLQKYLDDTILQATTLKQLVKNADLLSTKLVQHGLAQDVYQNFSSYAQLEAPSSDNPIPVIDVVSQLNILPVKKLIAKTGTNVGNNEGEGYLEFQLKNIFGNGESLKLDILKGTAKNSSILASFVKPVNPFHVVDMNIYKNSRNLGDLCPLDLSFNGGRMSVKSELGNNAQRINQEWFYEAVTRTTKVTSDTASDSLLYQAGTDFKSSIGHSFAIDNRDSIMAPNRGNLLKLNNEVALGKYWKSQFELNKVSSWFKHDFITLSTTLKGGYIGNFHPGEKDLHINDKYMNGGPNDIRSFQSFGVGPKDLHDAIGGDTFLSYGISLFSRLPIKKISDSHFRLHWFFNGGKLINHQNKSAMDTFNALCQEHSTSVGMGIVLRHPVARFELNFSLPVTASTNDSLRKGFQFGLGMTFL</sequence>
<keyword evidence="8" id="KW-1185">Reference proteome</keyword>
<dbReference type="Pfam" id="PF01103">
    <property type="entry name" value="Omp85"/>
    <property type="match status" value="1"/>
</dbReference>
<accession>A0ABR4NMU2</accession>
<keyword evidence="3" id="KW-1134">Transmembrane beta strand</keyword>
<protein>
    <submittedName>
        <fullName evidence="7">Sorting assembly machinery 50 kDa subunit</fullName>
    </submittedName>
</protein>
<evidence type="ECO:0000256" key="4">
    <source>
        <dbReference type="ARBA" id="ARBA00022692"/>
    </source>
</evidence>